<dbReference type="OrthoDB" id="4115547at2"/>
<dbReference type="RefSeq" id="WP_067014523.1">
    <property type="nucleotide sequence ID" value="NZ_KQ949075.1"/>
</dbReference>
<proteinExistence type="predicted"/>
<evidence type="ECO:0000313" key="2">
    <source>
        <dbReference type="EMBL" id="KUO23100.1"/>
    </source>
</evidence>
<keyword evidence="3" id="KW-1185">Reference proteome</keyword>
<comment type="caution">
    <text evidence="2">The sequence shown here is derived from an EMBL/GenBank/DDBJ whole genome shotgun (WGS) entry which is preliminary data.</text>
</comment>
<dbReference type="Proteomes" id="UP000053260">
    <property type="component" value="Unassembled WGS sequence"/>
</dbReference>
<reference evidence="2 3" key="1">
    <citation type="submission" date="2015-10" db="EMBL/GenBank/DDBJ databases">
        <title>Draft genome sequence of Streptomyces sp. RV15, isolated from a marine sponge.</title>
        <authorList>
            <person name="Ruckert C."/>
            <person name="Abdelmohsen U.R."/>
            <person name="Winkler A."/>
            <person name="Hentschel U."/>
            <person name="Kalinowski J."/>
            <person name="Kampfer P."/>
            <person name="Glaeser S."/>
        </authorList>
    </citation>
    <scope>NUCLEOTIDE SEQUENCE [LARGE SCALE GENOMIC DNA]</scope>
    <source>
        <strain evidence="2 3">RV15</strain>
    </source>
</reference>
<evidence type="ECO:0000313" key="3">
    <source>
        <dbReference type="Proteomes" id="UP000053260"/>
    </source>
</evidence>
<sequence length="77" mass="8345">MAGRGRPRTGLAGPFDIVSFSGPWPTVVNLENLRGGFFMEGDDVATFEAAFERTVATALPVDVSRETIKKIMEGTQQ</sequence>
<dbReference type="EMBL" id="LMXB01000007">
    <property type="protein sequence ID" value="KUO23100.1"/>
    <property type="molecule type" value="Genomic_DNA"/>
</dbReference>
<dbReference type="Pfam" id="PF19054">
    <property type="entry name" value="DUF5753"/>
    <property type="match status" value="1"/>
</dbReference>
<name>A0A101V600_9ACTN</name>
<evidence type="ECO:0000259" key="1">
    <source>
        <dbReference type="Pfam" id="PF19054"/>
    </source>
</evidence>
<dbReference type="STRING" id="909626.AQJ91_00550"/>
<gene>
    <name evidence="2" type="ORF">AQJ91_00550</name>
</gene>
<accession>A0A101V600</accession>
<protein>
    <recommendedName>
        <fullName evidence="1">DUF5753 domain-containing protein</fullName>
    </recommendedName>
</protein>
<dbReference type="InterPro" id="IPR043917">
    <property type="entry name" value="DUF5753"/>
</dbReference>
<feature type="domain" description="DUF5753" evidence="1">
    <location>
        <begin position="7"/>
        <end position="70"/>
    </location>
</feature>
<organism evidence="2 3">
    <name type="scientific">Streptomyces dysideae</name>
    <dbReference type="NCBI Taxonomy" id="909626"/>
    <lineage>
        <taxon>Bacteria</taxon>
        <taxon>Bacillati</taxon>
        <taxon>Actinomycetota</taxon>
        <taxon>Actinomycetes</taxon>
        <taxon>Kitasatosporales</taxon>
        <taxon>Streptomycetaceae</taxon>
        <taxon>Streptomyces</taxon>
    </lineage>
</organism>
<dbReference type="AlphaFoldDB" id="A0A101V600"/>